<keyword evidence="3" id="KW-1185">Reference proteome</keyword>
<evidence type="ECO:0000313" key="2">
    <source>
        <dbReference type="EMBL" id="PWF41923.1"/>
    </source>
</evidence>
<dbReference type="OrthoDB" id="8777616at2"/>
<evidence type="ECO:0000256" key="1">
    <source>
        <dbReference type="SAM" id="Phobius"/>
    </source>
</evidence>
<dbReference type="Proteomes" id="UP000241421">
    <property type="component" value="Unassembled WGS sequence"/>
</dbReference>
<sequence>MHGPGPGLIVGVTGLAKNVFGLVLSRMELAALELSEARNHAMALMAVAALAILSAWFALAYGTVMIVALAWESMGWRILMIMFLVFLVLTVGLLLKAVSMLKEGKLRLPETMNELKNDREMLL</sequence>
<reference evidence="2 3" key="1">
    <citation type="submission" date="2018-04" db="EMBL/GenBank/DDBJ databases">
        <title>Massilia violaceinigra sp. nov., a novel purple-pigmented bacterium isolated from Tianshan glacier, Xinjiang, China.</title>
        <authorList>
            <person name="Wang H."/>
        </authorList>
    </citation>
    <scope>NUCLEOTIDE SEQUENCE [LARGE SCALE GENOMIC DNA]</scope>
    <source>
        <strain evidence="2 3">B448-2</strain>
    </source>
</reference>
<feature type="transmembrane region" description="Helical" evidence="1">
    <location>
        <begin position="6"/>
        <end position="24"/>
    </location>
</feature>
<dbReference type="AlphaFoldDB" id="A0A2U2HEE8"/>
<accession>A0A2U2HEE8</accession>
<keyword evidence="1" id="KW-0472">Membrane</keyword>
<dbReference type="EMBL" id="PXWF02000305">
    <property type="protein sequence ID" value="PWF41923.1"/>
    <property type="molecule type" value="Genomic_DNA"/>
</dbReference>
<dbReference type="Pfam" id="PF07332">
    <property type="entry name" value="Phage_holin_3_6"/>
    <property type="match status" value="1"/>
</dbReference>
<feature type="transmembrane region" description="Helical" evidence="1">
    <location>
        <begin position="77"/>
        <end position="98"/>
    </location>
</feature>
<organism evidence="2 3">
    <name type="scientific">Massilia glaciei</name>
    <dbReference type="NCBI Taxonomy" id="1524097"/>
    <lineage>
        <taxon>Bacteria</taxon>
        <taxon>Pseudomonadati</taxon>
        <taxon>Pseudomonadota</taxon>
        <taxon>Betaproteobacteria</taxon>
        <taxon>Burkholderiales</taxon>
        <taxon>Oxalobacteraceae</taxon>
        <taxon>Telluria group</taxon>
        <taxon>Massilia</taxon>
    </lineage>
</organism>
<dbReference type="InterPro" id="IPR009937">
    <property type="entry name" value="Phage_holin_3_6"/>
</dbReference>
<protein>
    <submittedName>
        <fullName evidence="2">Phage holin family protein</fullName>
    </submittedName>
</protein>
<keyword evidence="1" id="KW-1133">Transmembrane helix</keyword>
<proteinExistence type="predicted"/>
<feature type="transmembrane region" description="Helical" evidence="1">
    <location>
        <begin position="44"/>
        <end position="71"/>
    </location>
</feature>
<name>A0A2U2HEE8_9BURK</name>
<gene>
    <name evidence="2" type="ORF">C7C56_023650</name>
</gene>
<evidence type="ECO:0000313" key="3">
    <source>
        <dbReference type="Proteomes" id="UP000241421"/>
    </source>
</evidence>
<comment type="caution">
    <text evidence="2">The sequence shown here is derived from an EMBL/GenBank/DDBJ whole genome shotgun (WGS) entry which is preliminary data.</text>
</comment>
<keyword evidence="1" id="KW-0812">Transmembrane</keyword>